<dbReference type="RefSeq" id="XP_024730654.1">
    <property type="nucleotide sequence ID" value="XM_024870563.1"/>
</dbReference>
<name>A0A2J6SSM5_9HELO</name>
<sequence>MLHISICPTMKTPPNTTTRSQKLNLAPEPLFDGPLSFPRNKMAKLSSKELTKSAHASEDITQPLDKQVEGKQIHDSDDSSLSSIMSTQFTSEKERLSHQPQQANQDNTESQLLPNDPSDEELFRTFCQKWNDRHIFLPKVFDKQGRLLVACTHLQPKIDAAKKQRKRQAAANKQLARSLLEAPIGVPASFNVQAASQANIEPMIQMSTEEPRMLSQPGVHPAETLALHGSPFQASKGLPPIGTLSTPSTKKISDLKAYGRGRKQTSETHPKKAQDGAGYNRTGRSLRSGLPSRPSEYQEAFQSLPTSNLTADRRNGQQLLPPVSKELSFLPGTSSSTSPEENNGAQIQISTPPQPSQTECLLPSPSVREQAAAARGVQDKIQQQRSQSSQLCSTCRKNSCSCTPTQQPPEEILCSDNDCFRRRWGAGDLLRFCGIRLCDAQETKGRFNCWFCPECANKARVLLEVGPTSSSSFSSSHNATIIVPGGPGNSVSDHGAWPEDAEIREPLQALTGIMQQYTGTTTMARNQLSLINPQTPILDIPCIRDETLHSNGTANNAINILRQLLDVSEGVLIKQKVTEANLQDTTSSVWIRSILSFLVTKFVFYSGSPFEDATLWNKILTTCKHFNVLNHVGATMIPCLANACEVGHTSEHAENIIHEYRIRLMKAFEASPEDPDIPPEFRDRLSERRRAFVALLNVTMLPLVGGNTDVQARHRKMASVASELNLKVFAYKGTFEEIRPQMNEQFDPQRHAEDTLEPGFLDLAGQAILMTTMMGVRFRHPEKGWRTCSPAKVKVWSVNDALRDPYARVRLPDMACGNSPKQKTRIIPQKRRVGEVS</sequence>
<dbReference type="GeneID" id="36578645"/>
<dbReference type="EMBL" id="KZ613871">
    <property type="protein sequence ID" value="PMD53750.1"/>
    <property type="molecule type" value="Genomic_DNA"/>
</dbReference>
<proteinExistence type="predicted"/>
<feature type="region of interest" description="Disordered" evidence="1">
    <location>
        <begin position="230"/>
        <end position="361"/>
    </location>
</feature>
<gene>
    <name evidence="2" type="ORF">K444DRAFT_146014</name>
</gene>
<feature type="compositionally biased region" description="Polar residues" evidence="1">
    <location>
        <begin position="300"/>
        <end position="310"/>
    </location>
</feature>
<dbReference type="Proteomes" id="UP000235371">
    <property type="component" value="Unassembled WGS sequence"/>
</dbReference>
<feature type="compositionally biased region" description="Low complexity" evidence="1">
    <location>
        <begin position="281"/>
        <end position="295"/>
    </location>
</feature>
<accession>A0A2J6SSM5</accession>
<feature type="compositionally biased region" description="Polar residues" evidence="1">
    <location>
        <begin position="331"/>
        <end position="345"/>
    </location>
</feature>
<feature type="compositionally biased region" description="Polar residues" evidence="1">
    <location>
        <begin position="98"/>
        <end position="113"/>
    </location>
</feature>
<feature type="compositionally biased region" description="Polar residues" evidence="1">
    <location>
        <begin position="12"/>
        <end position="23"/>
    </location>
</feature>
<keyword evidence="3" id="KW-1185">Reference proteome</keyword>
<dbReference type="OrthoDB" id="3527173at2759"/>
<protein>
    <submittedName>
        <fullName evidence="2">Uncharacterized protein</fullName>
    </submittedName>
</protein>
<feature type="compositionally biased region" description="Basic and acidic residues" evidence="1">
    <location>
        <begin position="66"/>
        <end position="77"/>
    </location>
</feature>
<evidence type="ECO:0000313" key="3">
    <source>
        <dbReference type="Proteomes" id="UP000235371"/>
    </source>
</evidence>
<feature type="compositionally biased region" description="Basic and acidic residues" evidence="1">
    <location>
        <begin position="46"/>
        <end position="58"/>
    </location>
</feature>
<dbReference type="InParanoid" id="A0A2J6SSM5"/>
<organism evidence="2 3">
    <name type="scientific">Hyaloscypha bicolor E</name>
    <dbReference type="NCBI Taxonomy" id="1095630"/>
    <lineage>
        <taxon>Eukaryota</taxon>
        <taxon>Fungi</taxon>
        <taxon>Dikarya</taxon>
        <taxon>Ascomycota</taxon>
        <taxon>Pezizomycotina</taxon>
        <taxon>Leotiomycetes</taxon>
        <taxon>Helotiales</taxon>
        <taxon>Hyaloscyphaceae</taxon>
        <taxon>Hyaloscypha</taxon>
        <taxon>Hyaloscypha bicolor</taxon>
    </lineage>
</organism>
<reference evidence="2 3" key="1">
    <citation type="submission" date="2016-04" db="EMBL/GenBank/DDBJ databases">
        <title>A degradative enzymes factory behind the ericoid mycorrhizal symbiosis.</title>
        <authorList>
            <consortium name="DOE Joint Genome Institute"/>
            <person name="Martino E."/>
            <person name="Morin E."/>
            <person name="Grelet G."/>
            <person name="Kuo A."/>
            <person name="Kohler A."/>
            <person name="Daghino S."/>
            <person name="Barry K."/>
            <person name="Choi C."/>
            <person name="Cichocki N."/>
            <person name="Clum A."/>
            <person name="Copeland A."/>
            <person name="Hainaut M."/>
            <person name="Haridas S."/>
            <person name="Labutti K."/>
            <person name="Lindquist E."/>
            <person name="Lipzen A."/>
            <person name="Khouja H.-R."/>
            <person name="Murat C."/>
            <person name="Ohm R."/>
            <person name="Olson A."/>
            <person name="Spatafora J."/>
            <person name="Veneault-Fourrey C."/>
            <person name="Henrissat B."/>
            <person name="Grigoriev I."/>
            <person name="Martin F."/>
            <person name="Perotto S."/>
        </authorList>
    </citation>
    <scope>NUCLEOTIDE SEQUENCE [LARGE SCALE GENOMIC DNA]</scope>
    <source>
        <strain evidence="2 3">E</strain>
    </source>
</reference>
<dbReference type="AlphaFoldDB" id="A0A2J6SSM5"/>
<feature type="compositionally biased region" description="Basic and acidic residues" evidence="1">
    <location>
        <begin position="264"/>
        <end position="274"/>
    </location>
</feature>
<evidence type="ECO:0000256" key="1">
    <source>
        <dbReference type="SAM" id="MobiDB-lite"/>
    </source>
</evidence>
<feature type="region of interest" description="Disordered" evidence="1">
    <location>
        <begin position="1"/>
        <end position="117"/>
    </location>
</feature>
<evidence type="ECO:0000313" key="2">
    <source>
        <dbReference type="EMBL" id="PMD53750.1"/>
    </source>
</evidence>